<name>A0ABV2K6N2_SPOPS</name>
<dbReference type="GO" id="GO:0051060">
    <property type="term" value="F:pullulanase activity"/>
    <property type="evidence" value="ECO:0007669"/>
    <property type="project" value="UniProtKB-EC"/>
</dbReference>
<dbReference type="EMBL" id="JBEPME010000001">
    <property type="protein sequence ID" value="MET3655683.1"/>
    <property type="molecule type" value="Genomic_DNA"/>
</dbReference>
<dbReference type="InterPro" id="IPR014756">
    <property type="entry name" value="Ig_E-set"/>
</dbReference>
<comment type="similarity">
    <text evidence="1">Belongs to the glycosyl hydrolase 13 family.</text>
</comment>
<dbReference type="Gene3D" id="2.60.40.1180">
    <property type="entry name" value="Golgi alpha-mannosidase II"/>
    <property type="match status" value="1"/>
</dbReference>
<comment type="caution">
    <text evidence="3">The sequence shown here is derived from an EMBL/GenBank/DDBJ whole genome shotgun (WGS) entry which is preliminary data.</text>
</comment>
<dbReference type="InterPro" id="IPR006047">
    <property type="entry name" value="GH13_cat_dom"/>
</dbReference>
<keyword evidence="3" id="KW-0378">Hydrolase</keyword>
<keyword evidence="4" id="KW-1185">Reference proteome</keyword>
<dbReference type="Proteomes" id="UP001549104">
    <property type="component" value="Unassembled WGS sequence"/>
</dbReference>
<gene>
    <name evidence="3" type="ORF">ABIC55_000767</name>
</gene>
<reference evidence="3 4" key="1">
    <citation type="submission" date="2024-06" db="EMBL/GenBank/DDBJ databases">
        <title>Sorghum-associated microbial communities from plants grown in Nebraska, USA.</title>
        <authorList>
            <person name="Schachtman D."/>
        </authorList>
    </citation>
    <scope>NUCLEOTIDE SEQUENCE [LARGE SCALE GENOMIC DNA]</scope>
    <source>
        <strain evidence="3 4">1288</strain>
    </source>
</reference>
<dbReference type="Gene3D" id="2.60.40.10">
    <property type="entry name" value="Immunoglobulins"/>
    <property type="match status" value="1"/>
</dbReference>
<dbReference type="PANTHER" id="PTHR43002">
    <property type="entry name" value="GLYCOGEN DEBRANCHING ENZYME"/>
    <property type="match status" value="1"/>
</dbReference>
<accession>A0ABV2K6N2</accession>
<dbReference type="InterPro" id="IPR004193">
    <property type="entry name" value="Glyco_hydro_13_N"/>
</dbReference>
<dbReference type="CDD" id="cd11341">
    <property type="entry name" value="AmyAc_Pullulanase_LD-like"/>
    <property type="match status" value="1"/>
</dbReference>
<protein>
    <submittedName>
        <fullName evidence="3">Pullulanase</fullName>
        <ecNumber evidence="3">3.2.1.41</ecNumber>
    </submittedName>
</protein>
<dbReference type="SUPFAM" id="SSF81296">
    <property type="entry name" value="E set domains"/>
    <property type="match status" value="1"/>
</dbReference>
<dbReference type="Pfam" id="PF02922">
    <property type="entry name" value="CBM_48"/>
    <property type="match status" value="1"/>
</dbReference>
<proteinExistence type="inferred from homology"/>
<dbReference type="InterPro" id="IPR017853">
    <property type="entry name" value="GH"/>
</dbReference>
<dbReference type="SMART" id="SM00642">
    <property type="entry name" value="Aamy"/>
    <property type="match status" value="1"/>
</dbReference>
<evidence type="ECO:0000259" key="2">
    <source>
        <dbReference type="SMART" id="SM00642"/>
    </source>
</evidence>
<dbReference type="RefSeq" id="WP_354312196.1">
    <property type="nucleotide sequence ID" value="NZ_JBEPME010000001.1"/>
</dbReference>
<dbReference type="InterPro" id="IPR013780">
    <property type="entry name" value="Glyco_hydro_b"/>
</dbReference>
<feature type="domain" description="Glycosyl hydrolase family 13 catalytic" evidence="2">
    <location>
        <begin position="242"/>
        <end position="608"/>
    </location>
</feature>
<dbReference type="NCBIfam" id="TIGR02104">
    <property type="entry name" value="pulA_typeI"/>
    <property type="match status" value="1"/>
</dbReference>
<evidence type="ECO:0000313" key="3">
    <source>
        <dbReference type="EMBL" id="MET3655683.1"/>
    </source>
</evidence>
<organism evidence="3 4">
    <name type="scientific">Sporosarcina psychrophila</name>
    <name type="common">Bacillus psychrophilus</name>
    <dbReference type="NCBI Taxonomy" id="1476"/>
    <lineage>
        <taxon>Bacteria</taxon>
        <taxon>Bacillati</taxon>
        <taxon>Bacillota</taxon>
        <taxon>Bacilli</taxon>
        <taxon>Bacillales</taxon>
        <taxon>Caryophanaceae</taxon>
        <taxon>Sporosarcina</taxon>
    </lineage>
</organism>
<sequence length="707" mass="81340">METHVAWIDDVHVLTVIVNDISILLHTEEPPVIYWAAKEKYFSTKVEKVNADSTVRIILLEELPIGESLVLLWGTAKVPVYPRAIVRTDWFDQHYADLTTKLGTDYEHSATTFSIWAPTATSVKLNLDNRDFLLNRHKSGLWQLKMDGDWHGFAYDYKVIVNGQTTRLNDPYAKAMLANSEKSVIIDPARTDPPNFNKRNRPKLQNLQDAIIYELHVRDATNQEESGVVNRGKYLGLTETATTTKNGFSTALTYMKELGCTHVQLLPINDFARVDETSPNDDYNWGYDPLYFQVPEGSYSLTPNDPVARIIECKKMIKAFHQEEIAVILDVVYNHVFIMEESPFEKLVPGYYFRYHSDGSLSNGTGVGNDFATERAMARKFILDTIDFWLNDYHVDGFRFDLMGAIDIETMNQIHERCKEESVPIMLLGEGWDLPTALASEKKATSMHSNQLTGLKFFNDYFRDSLKGQLFNKHDTGYVNGQGRFIERLPHLVSGTTLEEFGAPFVSEVNQTINYVECHDNYTLWDRLLLSNDQDSDLTRKKMHQLASGITLLSQGIPFIHAGQEWFRTKQGDENSYISSDWINQLDWRKREVENDYVEFIKTLIALRKKYDVFRLTSNQDIRRRLYILDTPAPVFGFTLLGDNEDFAIYINPTKKSYELRLPSSAIWRVMANNNFDKNTAQQEVKGEFTSVDAYELVVLKKSREIE</sequence>
<dbReference type="SUPFAM" id="SSF51445">
    <property type="entry name" value="(Trans)glycosidases"/>
    <property type="match status" value="1"/>
</dbReference>
<dbReference type="InterPro" id="IPR013783">
    <property type="entry name" value="Ig-like_fold"/>
</dbReference>
<dbReference type="EC" id="3.2.1.41" evidence="3"/>
<dbReference type="CDD" id="cd02860">
    <property type="entry name" value="E_set_Pullulanase"/>
    <property type="match status" value="1"/>
</dbReference>
<dbReference type="Gene3D" id="3.20.20.80">
    <property type="entry name" value="Glycosidases"/>
    <property type="match status" value="1"/>
</dbReference>
<keyword evidence="3" id="KW-0326">Glycosidase</keyword>
<evidence type="ECO:0000313" key="4">
    <source>
        <dbReference type="Proteomes" id="UP001549104"/>
    </source>
</evidence>
<dbReference type="InterPro" id="IPR011840">
    <property type="entry name" value="PulA_typeI"/>
</dbReference>
<evidence type="ECO:0000256" key="1">
    <source>
        <dbReference type="ARBA" id="ARBA00008061"/>
    </source>
</evidence>